<dbReference type="PROSITE" id="PS00479">
    <property type="entry name" value="ZF_DAG_PE_1"/>
    <property type="match status" value="1"/>
</dbReference>
<keyword evidence="6" id="KW-1185">Reference proteome</keyword>
<feature type="compositionally biased region" description="Basic and acidic residues" evidence="3">
    <location>
        <begin position="2166"/>
        <end position="2177"/>
    </location>
</feature>
<feature type="region of interest" description="Disordered" evidence="3">
    <location>
        <begin position="3094"/>
        <end position="3273"/>
    </location>
</feature>
<feature type="compositionally biased region" description="Basic and acidic residues" evidence="3">
    <location>
        <begin position="3037"/>
        <end position="3054"/>
    </location>
</feature>
<feature type="compositionally biased region" description="Polar residues" evidence="3">
    <location>
        <begin position="3208"/>
        <end position="3219"/>
    </location>
</feature>
<feature type="compositionally biased region" description="Polar residues" evidence="3">
    <location>
        <begin position="3120"/>
        <end position="3139"/>
    </location>
</feature>
<dbReference type="InterPro" id="IPR016024">
    <property type="entry name" value="ARM-type_fold"/>
</dbReference>
<dbReference type="SUPFAM" id="SSF48371">
    <property type="entry name" value="ARM repeat"/>
    <property type="match status" value="1"/>
</dbReference>
<dbReference type="Proteomes" id="UP000749646">
    <property type="component" value="Unassembled WGS sequence"/>
</dbReference>
<feature type="region of interest" description="Disordered" evidence="3">
    <location>
        <begin position="1279"/>
        <end position="1307"/>
    </location>
</feature>
<dbReference type="InterPro" id="IPR002219">
    <property type="entry name" value="PKC_DAG/PE"/>
</dbReference>
<feature type="region of interest" description="Disordered" evidence="3">
    <location>
        <begin position="742"/>
        <end position="771"/>
    </location>
</feature>
<feature type="compositionally biased region" description="Low complexity" evidence="3">
    <location>
        <begin position="3236"/>
        <end position="3245"/>
    </location>
</feature>
<feature type="compositionally biased region" description="Polar residues" evidence="3">
    <location>
        <begin position="3359"/>
        <end position="3374"/>
    </location>
</feature>
<feature type="region of interest" description="Disordered" evidence="3">
    <location>
        <begin position="385"/>
        <end position="426"/>
    </location>
</feature>
<feature type="compositionally biased region" description="Low complexity" evidence="3">
    <location>
        <begin position="3167"/>
        <end position="3187"/>
    </location>
</feature>
<dbReference type="GO" id="GO:0000981">
    <property type="term" value="F:DNA-binding transcription factor activity, RNA polymerase II-specific"/>
    <property type="evidence" value="ECO:0007669"/>
    <property type="project" value="TreeGrafter"/>
</dbReference>
<feature type="region of interest" description="Disordered" evidence="3">
    <location>
        <begin position="1655"/>
        <end position="1694"/>
    </location>
</feature>
<dbReference type="PROSITE" id="PS50081">
    <property type="entry name" value="ZF_DAG_PE_2"/>
    <property type="match status" value="1"/>
</dbReference>
<feature type="compositionally biased region" description="Polar residues" evidence="3">
    <location>
        <begin position="1671"/>
        <end position="1687"/>
    </location>
</feature>
<dbReference type="EMBL" id="JAAAHW010006306">
    <property type="protein sequence ID" value="KAF9963284.1"/>
    <property type="molecule type" value="Genomic_DNA"/>
</dbReference>
<feature type="domain" description="Phorbol-ester/DAG-type" evidence="4">
    <location>
        <begin position="937"/>
        <end position="986"/>
    </location>
</feature>
<feature type="compositionally biased region" description="Polar residues" evidence="3">
    <location>
        <begin position="90"/>
        <end position="107"/>
    </location>
</feature>
<feature type="compositionally biased region" description="Low complexity" evidence="3">
    <location>
        <begin position="14"/>
        <end position="43"/>
    </location>
</feature>
<dbReference type="SMART" id="SM00109">
    <property type="entry name" value="C1"/>
    <property type="match status" value="1"/>
</dbReference>
<feature type="region of interest" description="Disordered" evidence="3">
    <location>
        <begin position="2395"/>
        <end position="2455"/>
    </location>
</feature>
<dbReference type="Gene3D" id="3.30.60.20">
    <property type="match status" value="1"/>
</dbReference>
<protein>
    <recommendedName>
        <fullName evidence="4">Phorbol-ester/DAG-type domain-containing protein</fullName>
    </recommendedName>
</protein>
<dbReference type="GO" id="GO:0046872">
    <property type="term" value="F:metal ion binding"/>
    <property type="evidence" value="ECO:0007669"/>
    <property type="project" value="UniProtKB-KW"/>
</dbReference>
<feature type="region of interest" description="Disordered" evidence="3">
    <location>
        <begin position="1"/>
        <end position="44"/>
    </location>
</feature>
<dbReference type="PANTHER" id="PTHR14596:SF72">
    <property type="entry name" value="ZINC FINGER PROTEIN MSN2-RELATED"/>
    <property type="match status" value="1"/>
</dbReference>
<dbReference type="PANTHER" id="PTHR14596">
    <property type="entry name" value="ZINC FINGER PROTEIN"/>
    <property type="match status" value="1"/>
</dbReference>
<feature type="compositionally biased region" description="Basic and acidic residues" evidence="3">
    <location>
        <begin position="3388"/>
        <end position="3405"/>
    </location>
</feature>
<keyword evidence="1" id="KW-0479">Metal-binding</keyword>
<organism evidence="5 6">
    <name type="scientific">Modicella reniformis</name>
    <dbReference type="NCBI Taxonomy" id="1440133"/>
    <lineage>
        <taxon>Eukaryota</taxon>
        <taxon>Fungi</taxon>
        <taxon>Fungi incertae sedis</taxon>
        <taxon>Mucoromycota</taxon>
        <taxon>Mortierellomycotina</taxon>
        <taxon>Mortierellomycetes</taxon>
        <taxon>Mortierellales</taxon>
        <taxon>Mortierellaceae</taxon>
        <taxon>Modicella</taxon>
    </lineage>
</organism>
<feature type="compositionally biased region" description="Low complexity" evidence="3">
    <location>
        <begin position="170"/>
        <end position="192"/>
    </location>
</feature>
<feature type="compositionally biased region" description="Low complexity" evidence="3">
    <location>
        <begin position="2624"/>
        <end position="2637"/>
    </location>
</feature>
<evidence type="ECO:0000256" key="1">
    <source>
        <dbReference type="ARBA" id="ARBA00022723"/>
    </source>
</evidence>
<reference evidence="5" key="1">
    <citation type="journal article" date="2020" name="Fungal Divers.">
        <title>Resolving the Mortierellaceae phylogeny through synthesis of multi-gene phylogenetics and phylogenomics.</title>
        <authorList>
            <person name="Vandepol N."/>
            <person name="Liber J."/>
            <person name="Desiro A."/>
            <person name="Na H."/>
            <person name="Kennedy M."/>
            <person name="Barry K."/>
            <person name="Grigoriev I.V."/>
            <person name="Miller A.N."/>
            <person name="O'Donnell K."/>
            <person name="Stajich J.E."/>
            <person name="Bonito G."/>
        </authorList>
    </citation>
    <scope>NUCLEOTIDE SEQUENCE</scope>
    <source>
        <strain evidence="5">MES-2147</strain>
    </source>
</reference>
<feature type="compositionally biased region" description="Low complexity" evidence="3">
    <location>
        <begin position="610"/>
        <end position="627"/>
    </location>
</feature>
<dbReference type="GO" id="GO:0000987">
    <property type="term" value="F:cis-regulatory region sequence-specific DNA binding"/>
    <property type="evidence" value="ECO:0007669"/>
    <property type="project" value="TreeGrafter"/>
</dbReference>
<accession>A0A9P6J635</accession>
<evidence type="ECO:0000313" key="6">
    <source>
        <dbReference type="Proteomes" id="UP000749646"/>
    </source>
</evidence>
<dbReference type="CDD" id="cd00029">
    <property type="entry name" value="C1"/>
    <property type="match status" value="1"/>
</dbReference>
<feature type="compositionally biased region" description="Low complexity" evidence="3">
    <location>
        <begin position="2419"/>
        <end position="2431"/>
    </location>
</feature>
<feature type="compositionally biased region" description="Low complexity" evidence="3">
    <location>
        <begin position="1712"/>
        <end position="1725"/>
    </location>
</feature>
<feature type="region of interest" description="Disordered" evidence="3">
    <location>
        <begin position="2114"/>
        <end position="2188"/>
    </location>
</feature>
<feature type="region of interest" description="Disordered" evidence="3">
    <location>
        <begin position="3359"/>
        <end position="3437"/>
    </location>
</feature>
<feature type="region of interest" description="Disordered" evidence="3">
    <location>
        <begin position="3037"/>
        <end position="3065"/>
    </location>
</feature>
<proteinExistence type="predicted"/>
<feature type="region of interest" description="Disordered" evidence="3">
    <location>
        <begin position="2617"/>
        <end position="2709"/>
    </location>
</feature>
<dbReference type="SUPFAM" id="SSF57889">
    <property type="entry name" value="Cysteine-rich domain"/>
    <property type="match status" value="1"/>
</dbReference>
<feature type="region of interest" description="Disordered" evidence="3">
    <location>
        <begin position="600"/>
        <end position="627"/>
    </location>
</feature>
<comment type="caution">
    <text evidence="5">The sequence shown here is derived from an EMBL/GenBank/DDBJ whole genome shotgun (WGS) entry which is preliminary data.</text>
</comment>
<feature type="region of interest" description="Disordered" evidence="3">
    <location>
        <begin position="82"/>
        <end position="249"/>
    </location>
</feature>
<feature type="compositionally biased region" description="Low complexity" evidence="3">
    <location>
        <begin position="745"/>
        <end position="755"/>
    </location>
</feature>
<dbReference type="InterPro" id="IPR046349">
    <property type="entry name" value="C1-like_sf"/>
</dbReference>
<feature type="region of interest" description="Disordered" evidence="3">
    <location>
        <begin position="1711"/>
        <end position="1730"/>
    </location>
</feature>
<evidence type="ECO:0000313" key="5">
    <source>
        <dbReference type="EMBL" id="KAF9963284.1"/>
    </source>
</evidence>
<name>A0A9P6J635_9FUNG</name>
<feature type="compositionally biased region" description="Low complexity" evidence="3">
    <location>
        <begin position="219"/>
        <end position="232"/>
    </location>
</feature>
<feature type="compositionally biased region" description="Polar residues" evidence="3">
    <location>
        <begin position="1"/>
        <end position="13"/>
    </location>
</feature>
<feature type="compositionally biased region" description="Polar residues" evidence="3">
    <location>
        <begin position="3147"/>
        <end position="3166"/>
    </location>
</feature>
<sequence length="3518" mass="389674">MANDEPLQTTIRNSSSIPLSQQSSPYSRSSRSSRNLSHPSLPHMLLQSSPALTALDYLSQIQRATDPLQLPLPPLPPVEFPPGEDIHGSKNVSLPSRIGSTGSQLVSPANEMRKRRRRVLQRPRPLDLNQTKLNKRSSQQATATTMASDTRPSSAFPVLESGPALGLDWGSRSVSRSGTGSGTTPQDSSAPKASKEPKSKQRFPLLQIKTDLTASGPFRRTSTGGISISSSQRQRRYRHQSQDQQNLGQPVMSAISAQEVQRKELSEWQAGLERRLKKIQRRRKAPSNLAWYAAHSTESYLAGETLDLRPGTLKNGVDLETQGLCFGQDKPLQWVVDSSQGGDLFFSDDTVELMLNLRDYLIKATEDGWDVAELKEEIFPVMKRSVSPHGSPCKITSAPPTSGPVSPGDPGDISHDSAPSSRRGSRSSFEFDFASHITTGRQVDEESGSYRLLDYFTAILSDVISHDCRYKVQHPRPSRPEWILHSIVLDILQYISKILAHDHKAIYNLGMVALPAFLVFKQNALIRLMDLLTDTILPSFAHSRAQSFGSLTLPTPTFSLKPGSPLSPSEIRVQLDNNQTFAIQVHSPTEEQGMLAVPRESGQPFKSLGSPRVPSPRTSSVSLSRASRGPISHAQDAVDPHAKSLIALTLLTMLQQIPFSKSPLPVANQFRKSIGDLLRIKPDLSADVLEMIAIVGNEVLMHRALEVLWWIGWPSLGHHVLGEKLCPLEYESVLLMQQAQQEWNPSSGGSMGPRRSTMKSENRPSSRRATLEGNTIHRGDVAMRSGIIGNLGIRSKLSHRNTISSKPSQGIESIPMTLTQQTAAAMVAAGTDYLTEHELYPYMFSLSGDSDQDTAVTICCERCELIMKGFGLYCYHCRGALHLECFYSLKRFAGVDCTQLGCALDHVSRRSRNQLMYPVEVDVYESRTNQTYRIRGGHRLQLVNLFSTCLCAACKLPLWGYHHQGYRCQDCSQLLHADCKGTVQDCSAASQPLALRHLFPTMINYEDLRQSFMEFYRGLICSWESHPISGAPAISSPAAQSPNQPNQPKHRYSYEEASCNASVLALQLELLKTGIARGEIQVHEWIQEGQRTDESLMVASGFELLTLQKHFVDLEQSLRAPSQSSSLSLFLSDFFEDSQPDSCLLFSTRYWSHFAALAKTMMKEAETAGGAGTGAASQMGYNPQQALSTPIDGQPQQGEEFFAIGADSAQDKLLANHAVQTDHLLPLATIYRFCMRRMGFQSSWTAQLVLQEWIKIGLLERLDGELCLFENATAETAFSPPAVAPSPSSKAFARSEPSSNSNSNNVPALPTFQTSYFDSSFGGGNGSGSRNTACVVTIRNVHCLFPMVTAIDPTSDVENLILAVWRCLSSVDLSVNECGFLLLTRQGWPDPFMSDYTKERLVGCVFHWLLMEDNQLFFIHRNYTSKGRKIPGVRMDLEEQINRKRTKISNVGNQGPGTSGAENTNTFASTTLPATTATTARTAVGTGTSSMIAAAAMMTGSASVYNNTNVGGTNSGSSAGYYSNQFGTVGSFVMTRKLMVKRFVLPWLKQVMDLSPEGYADMAYRQIRVLEREMATEVESRYQTEEEQQKFRYAQVECYLESITKLRHSGFLFGVFSSVLCRWLEEVEGMSEGMDVTSKGFKALNRLFIKASSNNNSGNGSRVNSGLGFGTMQSNGHLAPSGHSTPGSGHRSFAAGADTEWRSRLKAKLYQGSNSSSTGSNSLSSMDVPLTPGESAAVLQQQEDVGENPLTTLRVMLKTVRDKEKGEERSIRKALFWMDLMVQSGVQVPAQAFLECCECLIDVAGVPAMTSTTRKTLDPESSPDQPTEALPSIIGEQVQSPALGCSELLKQSKAYLKTCWEHIVLSTYRISEDEVSVILDTVLSANQAQILKAMGGDDPGDVESVQQVLKYALVIVMYVYGCPLHIVLSLEIAPVSAKVKAPLSQHGKHAHGGIGPLPLLPQPNSRQTRQSLYPMELDRNAVPISMLLKCLRSTSISLQGEVLQGLAIIIEHAQRVSNMVNFVDSIQKEIVSCLWELLSPLNDHMVNTTLPLFVRLVISRPKFLHKIVDRHFNSPDWETRFSALDPVYGLFSKLDDAMVTKLFFQQSVPMISPQGTMLSSKGKGVDKSQRKRDRQQDQQQQHTKTGTSSFEPDKSESSGTGLSYQGRRDTLRSHDNQHQPNPQHQQRSYPIPVSHVQFVPEHLQIFGPVFSHFVSSMWDKEDAVRTKAKTLLKSLQPVHVCHALKAWELHFIDSPPNIQQTLLKLMTRLNNYFPSWKIMDYGVVFNLLTSGGLGRFVTNYSNDVSAGPIDTVNSAAPSIHDGHEPLGEGMVMGSLSEDESQMNRADSKRISSSPKELASKRASIAPLSFFGGAGGVVLSAKEAAVQNQKVLQREHTGSLGNSFMPGAPPLPAFMPTGESSRSQQRASISQSPKPPEHQMESTPAVATDEEKERDKQLALEDDIQCSLLNLALQMVANGIEPKLDEVIQLKYLVVFYLDFEGCELLSLGQGKFQVRYGEYIPRQRVSPIRGGNNEGVNNGDLLNDPGHEAFVLVICKNLQQILDRYIEIKPDHERDPPTLYERSGSKDASQPDVNGGVGGHTYGGHEADAIQGDFQMQPSHGGRTFTVTTTTTTTTTTADLRKEGGRRAASNVQQDDEGDSDQVPSYRDQGLFCFSRQRKRQENSHQQVDDSYYQEEQHHQQHHRRNRRRGLDENVVGSYFVDVILRFFGSETDLSELPAGRLKDWLELLLVLIYKHVKEGRQLSDQLSDLIVVLMKRIVEMLMLKKPNPVTTSVGTNMDAASGTGTSAGVGDTVNGHVMAVTGAAGSGANAGSFAGEESISDENTLLAISICSTLLKHSPTLTTTLLSREIMAMGRLMTRRRDDPDDPVFVRAKNFLHDTFVHFMGSGLFVLVFKTQPIRNMSSISWEDDEIDHDLDLFYVLATVLGEEEMIPLDPTSTSTWATNTRLVLFRDQPIRDILDRVTIFRDLEPVQVSTILINLALYVQRVHSMFKDPNLIPDMGQLLIKITKYTADWDHQQQQKHKEQAQHSKIAQERQQYQQQHHHLLQQHLMMRPQVAAHRASDPLIFGMTSTMTSNISAPQPKQPKKQVLKQKPQQEQSSTQDNGISEQLPSRPQSVSEIEEVVSQRRNTVTSIPLSLSTPTDSFLPSSPSLEPESMQQKQQVTQQPAVPSYVTSESHQPPLERPKSPTSNNRTSFDLENSGVLGRLKKTRHDSIFSGSQASSSIHHRQEQQKSPPTQRRPTGDVQQQEQQQQHWSYSSAVLGMCSSLMIQNPQEGHHLIPAVKQVLKQALYRDKLSANALIRLVIAYCYMAESDFALPLGNIFGEFLVEELKSSMRQSHAPNGQGNGTSASPGTGKYDDSSDDDIAVLRKDKEGEEDERERHLAQTMRNSKVYEKEKDNAINGTKGTTASGGQGTGTANFGNGRTKILPCNFHLLHHLFLWDIDPSYNKEWTHIKCEILGSMRFPHGQPSLFPGANDALRRKTMAIVSDWVDRYSR</sequence>
<gene>
    <name evidence="5" type="ORF">BGZ65_004690</name>
</gene>
<feature type="compositionally biased region" description="Low complexity" evidence="3">
    <location>
        <begin position="1279"/>
        <end position="1305"/>
    </location>
</feature>
<dbReference type="GO" id="GO:0005634">
    <property type="term" value="C:nucleus"/>
    <property type="evidence" value="ECO:0007669"/>
    <property type="project" value="TreeGrafter"/>
</dbReference>
<evidence type="ECO:0000256" key="3">
    <source>
        <dbReference type="SAM" id="MobiDB-lite"/>
    </source>
</evidence>
<feature type="compositionally biased region" description="Low complexity" evidence="3">
    <location>
        <begin position="1655"/>
        <end position="1666"/>
    </location>
</feature>
<dbReference type="GO" id="GO:0042594">
    <property type="term" value="P:response to starvation"/>
    <property type="evidence" value="ECO:0007669"/>
    <property type="project" value="TreeGrafter"/>
</dbReference>
<dbReference type="OrthoDB" id="6270916at2759"/>
<feature type="region of interest" description="Disordered" evidence="3">
    <location>
        <begin position="2569"/>
        <end position="2605"/>
    </location>
</feature>
<feature type="compositionally biased region" description="Polar residues" evidence="3">
    <location>
        <begin position="128"/>
        <end position="153"/>
    </location>
</feature>
<keyword evidence="2" id="KW-0862">Zinc</keyword>
<evidence type="ECO:0000259" key="4">
    <source>
        <dbReference type="PROSITE" id="PS50081"/>
    </source>
</evidence>
<evidence type="ECO:0000256" key="2">
    <source>
        <dbReference type="ARBA" id="ARBA00022833"/>
    </source>
</evidence>